<evidence type="ECO:0000313" key="3">
    <source>
        <dbReference type="WBParaSite" id="ALUE_0000912901-mRNA-1"/>
    </source>
</evidence>
<sequence length="386" mass="42832">MISRKDTPPATPTTPNRRTTSFNEEDEVEYARKEEEKAAVQSVLYSPGYIPQIAVQVVEQPLGRANVADNTDVAPKSSYGVAMSTDVSLISDAQQRTIVSTEQTILANTKSDASESGKRMANDQINVVSEPIKWEQGFSSAVIRQMSRSNKWIPVEEEDEQVRVRREQFHARSHTPSLNDEKGREKPHVHKVSSSSSGGLDVKQKANVVSNDARSKPPALVNMRLVGAAYSRSLSLDGVSSLPQQTPTLISQLSRNKRPANLNLNDHATSNSKPYSSTVTPVWSPPHSYVPPTSPRRPMKDRNPPLSPRHHYVPMLHHNFSRPTSPSIVIRPSKSRTFELLSQFAERPARIDGLDTKRHSLPLFTREASGEGGDRSKKRYALTGFA</sequence>
<evidence type="ECO:0000256" key="1">
    <source>
        <dbReference type="SAM" id="MobiDB-lite"/>
    </source>
</evidence>
<dbReference type="AlphaFoldDB" id="A0A0M3HZI5"/>
<dbReference type="Proteomes" id="UP000036681">
    <property type="component" value="Unplaced"/>
</dbReference>
<organism evidence="2 3">
    <name type="scientific">Ascaris lumbricoides</name>
    <name type="common">Giant roundworm</name>
    <dbReference type="NCBI Taxonomy" id="6252"/>
    <lineage>
        <taxon>Eukaryota</taxon>
        <taxon>Metazoa</taxon>
        <taxon>Ecdysozoa</taxon>
        <taxon>Nematoda</taxon>
        <taxon>Chromadorea</taxon>
        <taxon>Rhabditida</taxon>
        <taxon>Spirurina</taxon>
        <taxon>Ascaridomorpha</taxon>
        <taxon>Ascaridoidea</taxon>
        <taxon>Ascarididae</taxon>
        <taxon>Ascaris</taxon>
    </lineage>
</organism>
<proteinExistence type="predicted"/>
<reference evidence="3" key="1">
    <citation type="submission" date="2017-02" db="UniProtKB">
        <authorList>
            <consortium name="WormBaseParasite"/>
        </authorList>
    </citation>
    <scope>IDENTIFICATION</scope>
</reference>
<protein>
    <submittedName>
        <fullName evidence="3">ZM domain-containing protein</fullName>
    </submittedName>
</protein>
<accession>A0A0M3HZI5</accession>
<dbReference type="WBParaSite" id="ALUE_0000912901-mRNA-1">
    <property type="protein sequence ID" value="ALUE_0000912901-mRNA-1"/>
    <property type="gene ID" value="ALUE_0000912901"/>
</dbReference>
<name>A0A0M3HZI5_ASCLU</name>
<keyword evidence="2" id="KW-1185">Reference proteome</keyword>
<feature type="region of interest" description="Disordered" evidence="1">
    <location>
        <begin position="1"/>
        <end position="30"/>
    </location>
</feature>
<evidence type="ECO:0000313" key="2">
    <source>
        <dbReference type="Proteomes" id="UP000036681"/>
    </source>
</evidence>
<feature type="region of interest" description="Disordered" evidence="1">
    <location>
        <begin position="260"/>
        <end position="302"/>
    </location>
</feature>
<feature type="region of interest" description="Disordered" evidence="1">
    <location>
        <begin position="169"/>
        <end position="203"/>
    </location>
</feature>
<feature type="region of interest" description="Disordered" evidence="1">
    <location>
        <begin position="366"/>
        <end position="386"/>
    </location>
</feature>
<feature type="compositionally biased region" description="Polar residues" evidence="1">
    <location>
        <begin position="262"/>
        <end position="281"/>
    </location>
</feature>